<dbReference type="EMBL" id="UGQM01000001">
    <property type="protein sequence ID" value="STZ44174.1"/>
    <property type="molecule type" value="Genomic_DNA"/>
</dbReference>
<dbReference type="EMBL" id="UGQM01000001">
    <property type="protein sequence ID" value="STZ42198.1"/>
    <property type="molecule type" value="Genomic_DNA"/>
</dbReference>
<evidence type="ECO:0000313" key="10">
    <source>
        <dbReference type="Proteomes" id="UP000254291"/>
    </source>
</evidence>
<accession>A0A378SGZ5</accession>
<dbReference type="EMBL" id="UGQM01000001">
    <property type="protein sequence ID" value="STZ45025.1"/>
    <property type="molecule type" value="Genomic_DNA"/>
</dbReference>
<protein>
    <submittedName>
        <fullName evidence="2">Transposase</fullName>
    </submittedName>
</protein>
<organism evidence="2 10">
    <name type="scientific">Mycolicibacterium gilvum</name>
    <dbReference type="NCBI Taxonomy" id="1804"/>
    <lineage>
        <taxon>Bacteria</taxon>
        <taxon>Bacillati</taxon>
        <taxon>Actinomycetota</taxon>
        <taxon>Actinomycetes</taxon>
        <taxon>Mycobacteriales</taxon>
        <taxon>Mycobacteriaceae</taxon>
        <taxon>Mycolicibacterium</taxon>
    </lineage>
</organism>
<evidence type="ECO:0000313" key="6">
    <source>
        <dbReference type="EMBL" id="STZ42988.1"/>
    </source>
</evidence>
<evidence type="ECO:0000313" key="7">
    <source>
        <dbReference type="EMBL" id="STZ43947.1"/>
    </source>
</evidence>
<name>A0A378SGZ5_9MYCO</name>
<dbReference type="AlphaFoldDB" id="A0A378SGZ5"/>
<dbReference type="EMBL" id="UGQM01000001">
    <property type="protein sequence ID" value="STZ41136.1"/>
    <property type="molecule type" value="Genomic_DNA"/>
</dbReference>
<proteinExistence type="predicted"/>
<dbReference type="InterPro" id="IPR025668">
    <property type="entry name" value="Tnp_DDE_dom"/>
</dbReference>
<evidence type="ECO:0000313" key="3">
    <source>
        <dbReference type="EMBL" id="STZ41309.1"/>
    </source>
</evidence>
<dbReference type="EMBL" id="UGQM01000001">
    <property type="protein sequence ID" value="STZ41309.1"/>
    <property type="molecule type" value="Genomic_DNA"/>
</dbReference>
<sequence length="464" mass="49554">MQLSHTRPVASARFDDPNLVSCAGLVPMAALAHQCGLSSLADEHITVPTDKGANAGAKVLSLVAGMVAGADSIDDMALLRHGAMGTVFDRPYAPSTLGSFLREFSFGHVRQLDAVAARLLAGLHERTPVLAGVDGPVCVDLDDTIIEVHGYTKQGSGYGYSGVRGLNALIATLTTEHGAPIICGQRLRKGACGSARGAARIVGDTLATVTRLRSSAAATRPLLRADSAFYGYPTVAAALRGGADVSITVRLDPKVKAAIAAIPEDAWIPIQYTDAIYDENTQRWISRAEVAEIDFTAFSSRKTSEQIPGRLVVRRIPDLNPASGEGQTTLFDTWRFHAFFTTTDLDTVTADKTHRGHALIEQVHADLKDSALAHLPSGRFGANAAWLVCAAMAFNLTRAAATLTGPALAKARTGTIRRTLISVPARIASSARRLTLHLPRNWPWETAWNTLFHSLFGRNRPLLA</sequence>
<evidence type="ECO:0000313" key="9">
    <source>
        <dbReference type="EMBL" id="STZ45025.1"/>
    </source>
</evidence>
<dbReference type="EMBL" id="UGQM01000001">
    <property type="protein sequence ID" value="STZ42988.1"/>
    <property type="molecule type" value="Genomic_DNA"/>
</dbReference>
<feature type="domain" description="Transposase DDE" evidence="1">
    <location>
        <begin position="11"/>
        <end position="455"/>
    </location>
</feature>
<dbReference type="Proteomes" id="UP000254291">
    <property type="component" value="Unassembled WGS sequence"/>
</dbReference>
<dbReference type="NCBIfam" id="NF033539">
    <property type="entry name" value="transpos_IS1380"/>
    <property type="match status" value="1"/>
</dbReference>
<evidence type="ECO:0000313" key="2">
    <source>
        <dbReference type="EMBL" id="STZ41136.1"/>
    </source>
</evidence>
<dbReference type="EMBL" id="UGQM01000001">
    <property type="protein sequence ID" value="STZ42619.1"/>
    <property type="molecule type" value="Genomic_DNA"/>
</dbReference>
<dbReference type="RefSeq" id="WP_115326321.1">
    <property type="nucleotide sequence ID" value="NZ_JACKST010000049.1"/>
</dbReference>
<gene>
    <name evidence="2" type="ORF">NCTC10742_00337</name>
    <name evidence="3" type="ORF">NCTC10742_00512</name>
    <name evidence="4" type="ORF">NCTC10742_01409</name>
    <name evidence="5" type="ORF">NCTC10742_01833</name>
    <name evidence="6" type="ORF">NCTC10742_02204</name>
    <name evidence="7" type="ORF">NCTC10742_03177</name>
    <name evidence="8" type="ORF">NCTC10742_03406</name>
    <name evidence="9" type="ORF">NCTC10742_04273</name>
</gene>
<evidence type="ECO:0000259" key="1">
    <source>
        <dbReference type="Pfam" id="PF13701"/>
    </source>
</evidence>
<dbReference type="EMBL" id="UGQM01000001">
    <property type="protein sequence ID" value="STZ43947.1"/>
    <property type="molecule type" value="Genomic_DNA"/>
</dbReference>
<evidence type="ECO:0000313" key="8">
    <source>
        <dbReference type="EMBL" id="STZ44174.1"/>
    </source>
</evidence>
<dbReference type="InterPro" id="IPR047960">
    <property type="entry name" value="Transpos_IS1380"/>
</dbReference>
<reference evidence="2 10" key="1">
    <citation type="submission" date="2018-06" db="EMBL/GenBank/DDBJ databases">
        <authorList>
            <consortium name="Pathogen Informatics"/>
            <person name="Doyle S."/>
        </authorList>
    </citation>
    <scope>NUCLEOTIDE SEQUENCE [LARGE SCALE GENOMIC DNA]</scope>
    <source>
        <strain evidence="2 10">NCTC10742</strain>
    </source>
</reference>
<evidence type="ECO:0000313" key="4">
    <source>
        <dbReference type="EMBL" id="STZ42198.1"/>
    </source>
</evidence>
<evidence type="ECO:0000313" key="5">
    <source>
        <dbReference type="EMBL" id="STZ42619.1"/>
    </source>
</evidence>
<dbReference type="Pfam" id="PF13701">
    <property type="entry name" value="DDE_Tnp_1_4"/>
    <property type="match status" value="1"/>
</dbReference>